<dbReference type="eggNOG" id="COG1680">
    <property type="taxonomic scope" value="Bacteria"/>
</dbReference>
<dbReference type="EMBL" id="JPRH01000001">
    <property type="protein sequence ID" value="KFF14809.1"/>
    <property type="molecule type" value="Genomic_DNA"/>
</dbReference>
<feature type="domain" description="Beta-lactamase-related" evidence="4">
    <location>
        <begin position="36"/>
        <end position="361"/>
    </location>
</feature>
<evidence type="ECO:0000259" key="4">
    <source>
        <dbReference type="Pfam" id="PF00144"/>
    </source>
</evidence>
<keyword evidence="2" id="KW-0472">Membrane</keyword>
<dbReference type="Pfam" id="PF00144">
    <property type="entry name" value="Beta-lactamase"/>
    <property type="match status" value="1"/>
</dbReference>
<dbReference type="RefSeq" id="WP_034709674.1">
    <property type="nucleotide sequence ID" value="NZ_JPRH01000001.1"/>
</dbReference>
<dbReference type="InterPro" id="IPR001466">
    <property type="entry name" value="Beta-lactam-related"/>
</dbReference>
<comment type="subcellular location">
    <subcellularLocation>
        <location evidence="1">Membrane</location>
    </subcellularLocation>
</comment>
<proteinExistence type="predicted"/>
<dbReference type="AlphaFoldDB" id="A0A086ADP5"/>
<accession>A0A086ADP5</accession>
<dbReference type="InterPro" id="IPR011990">
    <property type="entry name" value="TPR-like_helical_dom_sf"/>
</dbReference>
<comment type="caution">
    <text evidence="5">The sequence shown here is derived from an EMBL/GenBank/DDBJ whole genome shotgun (WGS) entry which is preliminary data.</text>
</comment>
<dbReference type="SUPFAM" id="SSF56601">
    <property type="entry name" value="beta-lactamase/transpeptidase-like"/>
    <property type="match status" value="1"/>
</dbReference>
<dbReference type="SUPFAM" id="SSF48452">
    <property type="entry name" value="TPR-like"/>
    <property type="match status" value="1"/>
</dbReference>
<dbReference type="PANTHER" id="PTHR46825">
    <property type="entry name" value="D-ALANYL-D-ALANINE-CARBOXYPEPTIDASE/ENDOPEPTIDASE AMPH"/>
    <property type="match status" value="1"/>
</dbReference>
<evidence type="ECO:0000313" key="6">
    <source>
        <dbReference type="Proteomes" id="UP000028705"/>
    </source>
</evidence>
<dbReference type="PANTHER" id="PTHR46825:SF11">
    <property type="entry name" value="PENICILLIN-BINDING PROTEIN 4"/>
    <property type="match status" value="1"/>
</dbReference>
<evidence type="ECO:0000256" key="1">
    <source>
        <dbReference type="ARBA" id="ARBA00004370"/>
    </source>
</evidence>
<dbReference type="STRING" id="445961.IW15_05080"/>
<feature type="repeat" description="TPR" evidence="3">
    <location>
        <begin position="450"/>
        <end position="483"/>
    </location>
</feature>
<dbReference type="InterPro" id="IPR019734">
    <property type="entry name" value="TPR_rpt"/>
</dbReference>
<sequence length="494" mass="55674">MKTSIRLIKNVLFIALMLVPFLLSAQKVSDSIDVFLKNKMKQLQIPGLQLAVIRDGKLEKLSSYGYANLEYRIPTAKNTVFSINSMTKAFVGVAIMQLQEQGKLKVDDSISLYIADLPDQWKKITIRQILSNVSGLPNNIDQKEQLLGDGNEEKNWELVKQLPMEFTPGEKFSYNQTGYIIIGKVITALSGQHFTKFIEENQFKPCHMLVTQFGDSNDIIPNSGGAYSTIINTGDKWINNGKLHTVFADFPVFFRTATGIISSAEDLSRWLIALQNGQLLKDTSSISQLFTTTQLNDGHIGGFNSLTNGYALGWPTVVREEYPAAAPVGGMRSALFVYPQNNLSVVVLTNLQGSNPEWFIDEIASYYLPGMKIKNGFGLSPNMKLLRKELIKKGFKNTNLIYKTLKQNNKNFNLTEGEINAWGYQLLSLDKKEEALFIFQQNTMLYPDSSNVYDSYGEILETMGHRKEAIMNYKKSLLLNPDNTNARDYLKDKQ</sequence>
<dbReference type="Gene3D" id="1.25.40.10">
    <property type="entry name" value="Tetratricopeptide repeat domain"/>
    <property type="match status" value="1"/>
</dbReference>
<evidence type="ECO:0000313" key="5">
    <source>
        <dbReference type="EMBL" id="KFF14809.1"/>
    </source>
</evidence>
<dbReference type="Proteomes" id="UP000028705">
    <property type="component" value="Unassembled WGS sequence"/>
</dbReference>
<dbReference type="PROSITE" id="PS50005">
    <property type="entry name" value="TPR"/>
    <property type="match status" value="1"/>
</dbReference>
<organism evidence="5 6">
    <name type="scientific">Chryseobacterium soli</name>
    <dbReference type="NCBI Taxonomy" id="445961"/>
    <lineage>
        <taxon>Bacteria</taxon>
        <taxon>Pseudomonadati</taxon>
        <taxon>Bacteroidota</taxon>
        <taxon>Flavobacteriia</taxon>
        <taxon>Flavobacteriales</taxon>
        <taxon>Weeksellaceae</taxon>
        <taxon>Chryseobacterium group</taxon>
        <taxon>Chryseobacterium</taxon>
    </lineage>
</organism>
<keyword evidence="6" id="KW-1185">Reference proteome</keyword>
<evidence type="ECO:0000256" key="2">
    <source>
        <dbReference type="ARBA" id="ARBA00023136"/>
    </source>
</evidence>
<protein>
    <recommendedName>
        <fullName evidence="4">Beta-lactamase-related domain-containing protein</fullName>
    </recommendedName>
</protein>
<gene>
    <name evidence="5" type="ORF">IW15_05080</name>
</gene>
<dbReference type="InterPro" id="IPR050491">
    <property type="entry name" value="AmpC-like"/>
</dbReference>
<keyword evidence="3" id="KW-0802">TPR repeat</keyword>
<evidence type="ECO:0000256" key="3">
    <source>
        <dbReference type="PROSITE-ProRule" id="PRU00339"/>
    </source>
</evidence>
<dbReference type="eggNOG" id="COG0457">
    <property type="taxonomic scope" value="Bacteria"/>
</dbReference>
<name>A0A086ADP5_9FLAO</name>
<dbReference type="InterPro" id="IPR012338">
    <property type="entry name" value="Beta-lactam/transpept-like"/>
</dbReference>
<reference evidence="5 6" key="1">
    <citation type="submission" date="2014-07" db="EMBL/GenBank/DDBJ databases">
        <title>Genome of Chryseobacterium soli DSM 19298.</title>
        <authorList>
            <person name="Stropko S.J."/>
            <person name="Pipes S.E."/>
            <person name="Newman J."/>
        </authorList>
    </citation>
    <scope>NUCLEOTIDE SEQUENCE [LARGE SCALE GENOMIC DNA]</scope>
    <source>
        <strain evidence="5 6">DSM 19298</strain>
    </source>
</reference>
<dbReference type="Gene3D" id="3.40.710.10">
    <property type="entry name" value="DD-peptidase/beta-lactamase superfamily"/>
    <property type="match status" value="1"/>
</dbReference>
<dbReference type="GO" id="GO:0016020">
    <property type="term" value="C:membrane"/>
    <property type="evidence" value="ECO:0007669"/>
    <property type="project" value="UniProtKB-SubCell"/>
</dbReference>